<dbReference type="InterPro" id="IPR027417">
    <property type="entry name" value="P-loop_NTPase"/>
</dbReference>
<dbReference type="InterPro" id="IPR057568">
    <property type="entry name" value="CortBP2_NAV1-like_AAA_lid"/>
</dbReference>
<dbReference type="GO" id="GO:0016887">
    <property type="term" value="F:ATP hydrolysis activity"/>
    <property type="evidence" value="ECO:0007669"/>
    <property type="project" value="InterPro"/>
</dbReference>
<keyword evidence="6" id="KW-1185">Reference proteome</keyword>
<feature type="compositionally biased region" description="Polar residues" evidence="4">
    <location>
        <begin position="560"/>
        <end position="569"/>
    </location>
</feature>
<feature type="region of interest" description="Disordered" evidence="4">
    <location>
        <begin position="165"/>
        <end position="246"/>
    </location>
</feature>
<feature type="compositionally biased region" description="Basic residues" evidence="4">
    <location>
        <begin position="609"/>
        <end position="621"/>
    </location>
</feature>
<dbReference type="GeneID" id="108082761"/>
<dbReference type="GO" id="GO:0005524">
    <property type="term" value="F:ATP binding"/>
    <property type="evidence" value="ECO:0007669"/>
    <property type="project" value="InterPro"/>
</dbReference>
<evidence type="ECO:0000256" key="4">
    <source>
        <dbReference type="SAM" id="MobiDB-lite"/>
    </source>
</evidence>
<dbReference type="Pfam" id="PF23092">
    <property type="entry name" value="Ubiquitin_6"/>
    <property type="match status" value="1"/>
</dbReference>
<feature type="coiled-coil region" evidence="3">
    <location>
        <begin position="716"/>
        <end position="743"/>
    </location>
</feature>
<accession>A0A6P4IXJ3</accession>
<evidence type="ECO:0000313" key="8">
    <source>
        <dbReference type="RefSeq" id="XP_017033778.1"/>
    </source>
</evidence>
<dbReference type="Pfam" id="PF00004">
    <property type="entry name" value="AAA"/>
    <property type="match status" value="1"/>
</dbReference>
<dbReference type="FunFam" id="3.40.50.300:FF:001111">
    <property type="entry name" value="neuron navigator 2 isoform X3"/>
    <property type="match status" value="1"/>
</dbReference>
<reference evidence="6 9" key="2">
    <citation type="submission" date="2025-05" db="UniProtKB">
        <authorList>
            <consortium name="RefSeq"/>
        </authorList>
    </citation>
    <scope>NUCLEOTIDE SEQUENCE [LARGE SCALE GENOMIC DNA]</scope>
    <source>
        <strain evidence="6 9">14028-0561.14</strain>
        <tissue evidence="9">Whole fly</tissue>
    </source>
</reference>
<feature type="region of interest" description="Disordered" evidence="4">
    <location>
        <begin position="512"/>
        <end position="569"/>
    </location>
</feature>
<gene>
    <name evidence="7 8" type="primary">LOC108082761</name>
    <name evidence="9" type="synonym">sick</name>
</gene>
<dbReference type="PANTHER" id="PTHR12784">
    <property type="entry name" value="STEERIN"/>
    <property type="match status" value="1"/>
</dbReference>
<feature type="domain" description="AAA+ ATPase" evidence="5">
    <location>
        <begin position="1026"/>
        <end position="1182"/>
    </location>
</feature>
<evidence type="ECO:0000256" key="3">
    <source>
        <dbReference type="SAM" id="Coils"/>
    </source>
</evidence>
<evidence type="ECO:0000313" key="9">
    <source>
        <dbReference type="RefSeq" id="XP_070139636.1"/>
    </source>
</evidence>
<feature type="compositionally biased region" description="Polar residues" evidence="4">
    <location>
        <begin position="758"/>
        <end position="771"/>
    </location>
</feature>
<dbReference type="SMART" id="SM00382">
    <property type="entry name" value="AAA"/>
    <property type="match status" value="1"/>
</dbReference>
<evidence type="ECO:0000313" key="7">
    <source>
        <dbReference type="RefSeq" id="XP_017033777.1"/>
    </source>
</evidence>
<dbReference type="OrthoDB" id="2161974at2759"/>
<feature type="compositionally biased region" description="Low complexity" evidence="4">
    <location>
        <begin position="517"/>
        <end position="535"/>
    </location>
</feature>
<proteinExistence type="inferred from homology"/>
<dbReference type="PANTHER" id="PTHR12784:SF28">
    <property type="entry name" value="PROTEIN SICKIE"/>
    <property type="match status" value="1"/>
</dbReference>
<reference evidence="7" key="1">
    <citation type="submission" date="2025-04" db="UniProtKB">
        <authorList>
            <consortium name="RefSeq"/>
        </authorList>
    </citation>
    <scope>IDENTIFICATION</scope>
</reference>
<dbReference type="Pfam" id="PF25408">
    <property type="entry name" value="AAA_lid_NAV1"/>
    <property type="match status" value="1"/>
</dbReference>
<dbReference type="RefSeq" id="XP_017033777.1">
    <property type="nucleotide sequence ID" value="XM_017178288.1"/>
</dbReference>
<protein>
    <submittedName>
        <fullName evidence="7 8">Protein sickie isoform X10</fullName>
    </submittedName>
    <submittedName>
        <fullName evidence="9">Protein sickie isoform X5</fullName>
    </submittedName>
</protein>
<feature type="region of interest" description="Disordered" evidence="4">
    <location>
        <begin position="755"/>
        <end position="832"/>
    </location>
</feature>
<feature type="region of interest" description="Disordered" evidence="4">
    <location>
        <begin position="97"/>
        <end position="122"/>
    </location>
</feature>
<evidence type="ECO:0000313" key="6">
    <source>
        <dbReference type="Proteomes" id="UP001652661"/>
    </source>
</evidence>
<dbReference type="CDD" id="cd00009">
    <property type="entry name" value="AAA"/>
    <property type="match status" value="1"/>
</dbReference>
<dbReference type="InterPro" id="IPR003959">
    <property type="entry name" value="ATPase_AAA_core"/>
</dbReference>
<keyword evidence="2 3" id="KW-0175">Coiled coil</keyword>
<evidence type="ECO:0000256" key="2">
    <source>
        <dbReference type="ARBA" id="ARBA00023054"/>
    </source>
</evidence>
<name>A0A6P4IXJ3_DROKI</name>
<feature type="compositionally biased region" description="Polar residues" evidence="4">
    <location>
        <begin position="1339"/>
        <end position="1352"/>
    </location>
</feature>
<feature type="region of interest" description="Disordered" evidence="4">
    <location>
        <begin position="609"/>
        <end position="641"/>
    </location>
</feature>
<feature type="region of interest" description="Disordered" evidence="4">
    <location>
        <begin position="136"/>
        <end position="155"/>
    </location>
</feature>
<dbReference type="InterPro" id="IPR003593">
    <property type="entry name" value="AAA+_ATPase"/>
</dbReference>
<comment type="similarity">
    <text evidence="1">Belongs to the Nav/unc-53 family.</text>
</comment>
<evidence type="ECO:0000256" key="1">
    <source>
        <dbReference type="ARBA" id="ARBA00006255"/>
    </source>
</evidence>
<feature type="compositionally biased region" description="Pro residues" evidence="4">
    <location>
        <begin position="805"/>
        <end position="818"/>
    </location>
</feature>
<dbReference type="RefSeq" id="XP_070139636.1">
    <property type="nucleotide sequence ID" value="XM_070283535.1"/>
</dbReference>
<dbReference type="InterPro" id="IPR039041">
    <property type="entry name" value="Nav/unc-53"/>
</dbReference>
<dbReference type="GO" id="GO:0022008">
    <property type="term" value="P:neurogenesis"/>
    <property type="evidence" value="ECO:0007669"/>
    <property type="project" value="InterPro"/>
</dbReference>
<evidence type="ECO:0000259" key="5">
    <source>
        <dbReference type="SMART" id="SM00382"/>
    </source>
</evidence>
<dbReference type="RefSeq" id="XP_017033778.1">
    <property type="nucleotide sequence ID" value="XM_017178289.1"/>
</dbReference>
<dbReference type="SUPFAM" id="SSF52540">
    <property type="entry name" value="P-loop containing nucleoside triphosphate hydrolases"/>
    <property type="match status" value="1"/>
</dbReference>
<feature type="coiled-coil region" evidence="3">
    <location>
        <begin position="459"/>
        <end position="500"/>
    </location>
</feature>
<dbReference type="Proteomes" id="UP001652661">
    <property type="component" value="Chromosome 2L"/>
</dbReference>
<dbReference type="Gene3D" id="3.40.50.300">
    <property type="entry name" value="P-loop containing nucleotide triphosphate hydrolases"/>
    <property type="match status" value="1"/>
</dbReference>
<sequence length="1352" mass="147148">MSTASAGSRPPPSPISVPIYDGYATIRARGLTRSRSIRAAAETEAAASVQPTPIIQKTPRRQRTVSLRSNYSLPGGQPEEIYARAKPVRTPTIGDLEPIYTNPSGFRPLSDASSSSGGGSMPCDYQNVKKNSRFSLDSLQSSATPKTPDYNTAGEEEPIFLYTAPDSPKRRLDSGIRGSYDSSERGCYSPVPRMSFDMQERDSPRLRPPTLRHNSVGPTVNRRPLTLSLSEAPRSPTGLPPPAPVRRESLYAKPKIYATPTRPPTSTRLNLYELPIVPQRSSSAELLERSFTSQSLATIDQDEMLVMPSAMPMLPSAVDRRYHTLGHMRVKSMGAGLHRSLDVPMGSMLDMATGGGHWRHKGGNKSAGNIYASAEAAVSDLNRMAPEYMDPLDFKIGCQTTLRSKPLIPWYELAIRRDFKRQSCPPMSGSSMTVSGGVCGPSLTLATSPREELEEAHVVTAFEQSLSNMTNRLQQLTATAERKDGELTDMRQTIELLRKQSIQAGLTTAHMQSMGVQTQGHSQSQAQGQGQAGDQKPPPSGAHRPSNGNGSGTVGLGMQRQHSTDSMCSLNSISSGCSAAQDKNKANKKKGWLRSSFTKAFSRNAKISKTSRHVGHHHQHHNQSQQDPASGKLPLPNGHGELLGLASLATQPAPPLPKSNQSSPAKTLTLIDNAKPIDAIEQEDQQVVEDLKKQLREKDLVLTDIRLEALSSASQLESLKEMMNKMRAEMMSLKQNNERLQKLVTTRSLAGSEASLGQAISPNGSVAGSSEVSRRYSLADSTNRPPMDLPARLSEELELEEECLPPAPAPEPPPPPAPNGVNVAPLSPSTHIDLTPPPPALEAAPLASPVHMPSATEELTDVCDGKKIAIACYLGQPDAFAKYCDELQELDGFYANGHEADAHSQGERKANFAAASCNEFVIACTYISGKTTWQNLDYVVRKTFKDYVARIDPGTNLGLNTDSITSYHLGEAKRGPEMGFPELLPCGYIVGSVCTLYICLQGVGSLAFDSLIPRSIVHRYISLLTEHRRLILCGPSGTGKSYLARRLAEFLVARAARGNPSEAIATFNVDHKSSKDLRQYLGHIAEQAAIANGASELPSVIILDNLHHASALGDVFSCLLSAGPANKLPCIIGTMSQATCNTTNLQLHHNFRWVLTANHMEPVKGFLGRFLRRRLFQLELQTQHAQPELAAVLAWLPSVWQHINRFLEVHSSSDVTIGPRLFLACPLDLKDSQVWFTDIWNYHLSPYLVEAVREGVQLYGRRGGAWNDPSAFIRNSYPWPYGPDSVPPLRQINAEDVGLEGVALTNGEQQDPLLNMLMRLQEAANYSEAQDQESDCASLDSNVTPDSSAGAE</sequence>
<organism evidence="6 7">
    <name type="scientific">Drosophila kikkawai</name>
    <name type="common">Fruit fly</name>
    <dbReference type="NCBI Taxonomy" id="30033"/>
    <lineage>
        <taxon>Eukaryota</taxon>
        <taxon>Metazoa</taxon>
        <taxon>Ecdysozoa</taxon>
        <taxon>Arthropoda</taxon>
        <taxon>Hexapoda</taxon>
        <taxon>Insecta</taxon>
        <taxon>Pterygota</taxon>
        <taxon>Neoptera</taxon>
        <taxon>Endopterygota</taxon>
        <taxon>Diptera</taxon>
        <taxon>Brachycera</taxon>
        <taxon>Muscomorpha</taxon>
        <taxon>Ephydroidea</taxon>
        <taxon>Drosophilidae</taxon>
        <taxon>Drosophila</taxon>
        <taxon>Sophophora</taxon>
    </lineage>
</organism>
<feature type="compositionally biased region" description="Polar residues" evidence="4">
    <location>
        <begin position="136"/>
        <end position="145"/>
    </location>
</feature>
<feature type="region of interest" description="Disordered" evidence="4">
    <location>
        <begin position="1327"/>
        <end position="1352"/>
    </location>
</feature>
<dbReference type="InterPro" id="IPR057126">
    <property type="entry name" value="NAV1-like_ubiquitin-like"/>
</dbReference>